<keyword evidence="2 7" id="KW-0963">Cytoplasm</keyword>
<evidence type="ECO:0000256" key="5">
    <source>
        <dbReference type="ARBA" id="ARBA00023125"/>
    </source>
</evidence>
<evidence type="ECO:0000313" key="10">
    <source>
        <dbReference type="Proteomes" id="UP000467322"/>
    </source>
</evidence>
<dbReference type="PANTHER" id="PTHR34701:SF1">
    <property type="entry name" value="TRANSCRIPTIONAL REGULATOR MRAZ"/>
    <property type="match status" value="1"/>
</dbReference>
<dbReference type="GO" id="GO:2000143">
    <property type="term" value="P:negative regulation of DNA-templated transcription initiation"/>
    <property type="evidence" value="ECO:0007669"/>
    <property type="project" value="TreeGrafter"/>
</dbReference>
<proteinExistence type="inferred from homology"/>
<dbReference type="PROSITE" id="PS51740">
    <property type="entry name" value="SPOVT_ABRB"/>
    <property type="match status" value="1"/>
</dbReference>
<reference evidence="9 10" key="1">
    <citation type="submission" date="2019-12" db="EMBL/GenBank/DDBJ databases">
        <title>Maritimibacter sp. nov. sp. isolated from sea sand.</title>
        <authorList>
            <person name="Kim J."/>
            <person name="Jeong S.E."/>
            <person name="Jung H.S."/>
            <person name="Jeon C.O."/>
        </authorList>
    </citation>
    <scope>NUCLEOTIDE SEQUENCE [LARGE SCALE GENOMIC DNA]</scope>
    <source>
        <strain evidence="9 10">DP07</strain>
    </source>
</reference>
<keyword evidence="10" id="KW-1185">Reference proteome</keyword>
<organism evidence="9 10">
    <name type="scientific">Maritimibacter harenae</name>
    <dbReference type="NCBI Taxonomy" id="2606218"/>
    <lineage>
        <taxon>Bacteria</taxon>
        <taxon>Pseudomonadati</taxon>
        <taxon>Pseudomonadota</taxon>
        <taxon>Alphaproteobacteria</taxon>
        <taxon>Rhodobacterales</taxon>
        <taxon>Roseobacteraceae</taxon>
        <taxon>Maritimibacter</taxon>
    </lineage>
</organism>
<dbReference type="InterPro" id="IPR003444">
    <property type="entry name" value="MraZ"/>
</dbReference>
<dbReference type="CDD" id="cd16321">
    <property type="entry name" value="MraZ_C"/>
    <property type="match status" value="1"/>
</dbReference>
<dbReference type="InterPro" id="IPR007159">
    <property type="entry name" value="SpoVT-AbrB_dom"/>
</dbReference>
<evidence type="ECO:0000256" key="1">
    <source>
        <dbReference type="ARBA" id="ARBA00013860"/>
    </source>
</evidence>
<name>A0A845LZQ9_9RHOB</name>
<dbReference type="HAMAP" id="MF_01008">
    <property type="entry name" value="MraZ"/>
    <property type="match status" value="1"/>
</dbReference>
<comment type="subcellular location">
    <subcellularLocation>
        <location evidence="7">Cytoplasm</location>
        <location evidence="7">Nucleoid</location>
    </subcellularLocation>
</comment>
<dbReference type="InterPro" id="IPR037914">
    <property type="entry name" value="SpoVT-AbrB_sf"/>
</dbReference>
<dbReference type="EMBL" id="WTUX01000011">
    <property type="protein sequence ID" value="MZR12826.1"/>
    <property type="molecule type" value="Genomic_DNA"/>
</dbReference>
<feature type="domain" description="SpoVT-AbrB" evidence="8">
    <location>
        <begin position="92"/>
        <end position="135"/>
    </location>
</feature>
<dbReference type="CDD" id="cd16320">
    <property type="entry name" value="MraZ_N"/>
    <property type="match status" value="1"/>
</dbReference>
<dbReference type="InterPro" id="IPR038619">
    <property type="entry name" value="MraZ_sf"/>
</dbReference>
<dbReference type="InterPro" id="IPR035644">
    <property type="entry name" value="MraZ_C"/>
</dbReference>
<dbReference type="NCBIfam" id="NF001476">
    <property type="entry name" value="PRK00326.2-2"/>
    <property type="match status" value="1"/>
</dbReference>
<dbReference type="Gene3D" id="3.40.1550.20">
    <property type="entry name" value="Transcriptional regulator MraZ domain"/>
    <property type="match status" value="1"/>
</dbReference>
<dbReference type="GO" id="GO:0003700">
    <property type="term" value="F:DNA-binding transcription factor activity"/>
    <property type="evidence" value="ECO:0007669"/>
    <property type="project" value="UniProtKB-UniRule"/>
</dbReference>
<dbReference type="AlphaFoldDB" id="A0A845LZQ9"/>
<dbReference type="InterPro" id="IPR020603">
    <property type="entry name" value="MraZ_dom"/>
</dbReference>
<evidence type="ECO:0000256" key="3">
    <source>
        <dbReference type="ARBA" id="ARBA00022737"/>
    </source>
</evidence>
<evidence type="ECO:0000256" key="4">
    <source>
        <dbReference type="ARBA" id="ARBA00023015"/>
    </source>
</evidence>
<dbReference type="InterPro" id="IPR035642">
    <property type="entry name" value="MraZ_N"/>
</dbReference>
<keyword evidence="4 7" id="KW-0805">Transcription regulation</keyword>
<evidence type="ECO:0000256" key="6">
    <source>
        <dbReference type="ARBA" id="ARBA00023163"/>
    </source>
</evidence>
<evidence type="ECO:0000313" key="9">
    <source>
        <dbReference type="EMBL" id="MZR12826.1"/>
    </source>
</evidence>
<keyword evidence="3" id="KW-0677">Repeat</keyword>
<dbReference type="GO" id="GO:0009295">
    <property type="term" value="C:nucleoid"/>
    <property type="evidence" value="ECO:0007669"/>
    <property type="project" value="UniProtKB-SubCell"/>
</dbReference>
<protein>
    <recommendedName>
        <fullName evidence="1 7">Transcriptional regulator MraZ</fullName>
    </recommendedName>
</protein>
<evidence type="ECO:0000259" key="8">
    <source>
        <dbReference type="PROSITE" id="PS51740"/>
    </source>
</evidence>
<gene>
    <name evidence="7 9" type="primary">mraZ</name>
    <name evidence="9" type="ORF">GQE99_07305</name>
</gene>
<dbReference type="PANTHER" id="PTHR34701">
    <property type="entry name" value="TRANSCRIPTIONAL REGULATOR MRAZ"/>
    <property type="match status" value="1"/>
</dbReference>
<sequence>MAEVFRKGGRHKVDAKGRVSIPSGFRSVIAQRDPERPAGEAPRFVIVFGDPRREFLECYSMDAIAEVNEKISRLKRGSPRRRMLERVYYDGSQTMSVDDTGRIVLPADLRAKIGLDGEAQFVGAGDTFQIWHPDTYGEVEKSHEEMFADLDPDMDIAELLDMDDEE</sequence>
<dbReference type="SUPFAM" id="SSF89447">
    <property type="entry name" value="AbrB/MazE/MraZ-like"/>
    <property type="match status" value="1"/>
</dbReference>
<dbReference type="Proteomes" id="UP000467322">
    <property type="component" value="Unassembled WGS sequence"/>
</dbReference>
<comment type="subunit">
    <text evidence="7">Forms oligomers.</text>
</comment>
<evidence type="ECO:0000256" key="7">
    <source>
        <dbReference type="HAMAP-Rule" id="MF_01008"/>
    </source>
</evidence>
<keyword evidence="6 7" id="KW-0804">Transcription</keyword>
<dbReference type="Pfam" id="PF02381">
    <property type="entry name" value="MraZ"/>
    <property type="match status" value="1"/>
</dbReference>
<evidence type="ECO:0000256" key="2">
    <source>
        <dbReference type="ARBA" id="ARBA00022490"/>
    </source>
</evidence>
<dbReference type="GO" id="GO:0005737">
    <property type="term" value="C:cytoplasm"/>
    <property type="evidence" value="ECO:0007669"/>
    <property type="project" value="UniProtKB-UniRule"/>
</dbReference>
<comment type="caution">
    <text evidence="9">The sequence shown here is derived from an EMBL/GenBank/DDBJ whole genome shotgun (WGS) entry which is preliminary data.</text>
</comment>
<comment type="similarity">
    <text evidence="7">Belongs to the MraZ family.</text>
</comment>
<accession>A0A845LZQ9</accession>
<dbReference type="GO" id="GO:0000976">
    <property type="term" value="F:transcription cis-regulatory region binding"/>
    <property type="evidence" value="ECO:0007669"/>
    <property type="project" value="TreeGrafter"/>
</dbReference>
<dbReference type="RefSeq" id="WP_161350951.1">
    <property type="nucleotide sequence ID" value="NZ_WTUX01000011.1"/>
</dbReference>
<keyword evidence="5 7" id="KW-0238">DNA-binding</keyword>